<keyword evidence="4" id="KW-0436">Ligase</keyword>
<dbReference type="PROSITE" id="PS51273">
    <property type="entry name" value="GATASE_TYPE_1"/>
    <property type="match status" value="1"/>
</dbReference>
<keyword evidence="5 11" id="KW-0547">Nucleotide-binding</keyword>
<evidence type="ECO:0000256" key="2">
    <source>
        <dbReference type="ARBA" id="ARBA00011738"/>
    </source>
</evidence>
<dbReference type="Proteomes" id="UP001187531">
    <property type="component" value="Unassembled WGS sequence"/>
</dbReference>
<comment type="pathway">
    <text evidence="1">Purine metabolism; GMP biosynthesis; GMP from XMP (L-Gln route): step 1/1.</text>
</comment>
<evidence type="ECO:0000256" key="1">
    <source>
        <dbReference type="ARBA" id="ARBA00005153"/>
    </source>
</evidence>
<dbReference type="EC" id="6.3.5.2" evidence="3"/>
<evidence type="ECO:0000256" key="8">
    <source>
        <dbReference type="ARBA" id="ARBA00022840"/>
    </source>
</evidence>
<evidence type="ECO:0000256" key="7">
    <source>
        <dbReference type="ARBA" id="ARBA00022755"/>
    </source>
</evidence>
<evidence type="ECO:0000313" key="14">
    <source>
        <dbReference type="Proteomes" id="UP001187531"/>
    </source>
</evidence>
<gene>
    <name evidence="13" type="ORF">QYM36_012414</name>
</gene>
<dbReference type="GO" id="GO:0005829">
    <property type="term" value="C:cytosol"/>
    <property type="evidence" value="ECO:0007669"/>
    <property type="project" value="TreeGrafter"/>
</dbReference>
<dbReference type="EMBL" id="JAVRJZ010000016">
    <property type="protein sequence ID" value="KAK2711224.1"/>
    <property type="molecule type" value="Genomic_DNA"/>
</dbReference>
<keyword evidence="8 11" id="KW-0067">ATP-binding</keyword>
<feature type="domain" description="GMPS ATP-PPase" evidence="12">
    <location>
        <begin position="111"/>
        <end position="332"/>
    </location>
</feature>
<dbReference type="SUPFAM" id="SSF54810">
    <property type="entry name" value="GMP synthetase C-terminal dimerisation domain"/>
    <property type="match status" value="1"/>
</dbReference>
<keyword evidence="14" id="KW-1185">Reference proteome</keyword>
<dbReference type="InterPro" id="IPR014729">
    <property type="entry name" value="Rossmann-like_a/b/a_fold"/>
</dbReference>
<dbReference type="Gene3D" id="3.40.50.880">
    <property type="match status" value="1"/>
</dbReference>
<comment type="subunit">
    <text evidence="2">Homodimer.</text>
</comment>
<dbReference type="Gene3D" id="3.40.50.620">
    <property type="entry name" value="HUPs"/>
    <property type="match status" value="1"/>
</dbReference>
<evidence type="ECO:0000256" key="5">
    <source>
        <dbReference type="ARBA" id="ARBA00022741"/>
    </source>
</evidence>
<dbReference type="Pfam" id="PF00117">
    <property type="entry name" value="GATase"/>
    <property type="match status" value="1"/>
</dbReference>
<dbReference type="InterPro" id="IPR025777">
    <property type="entry name" value="GMPS_ATP_PPase_dom"/>
</dbReference>
<protein>
    <recommendedName>
        <fullName evidence="3">GMP synthase (glutamine-hydrolyzing)</fullName>
        <ecNumber evidence="3">6.3.5.2</ecNumber>
    </recommendedName>
    <alternativeName>
        <fullName evidence="10">Glutamine amidotransferase</fullName>
    </alternativeName>
</protein>
<evidence type="ECO:0000313" key="13">
    <source>
        <dbReference type="EMBL" id="KAK2711224.1"/>
    </source>
</evidence>
<dbReference type="Pfam" id="PF02540">
    <property type="entry name" value="NAD_synthase"/>
    <property type="match status" value="1"/>
</dbReference>
<accession>A0AA88L2X0</accession>
<evidence type="ECO:0000256" key="3">
    <source>
        <dbReference type="ARBA" id="ARBA00012746"/>
    </source>
</evidence>
<dbReference type="PANTHER" id="PTHR11922:SF2">
    <property type="entry name" value="GMP SYNTHASE [GLUTAMINE-HYDROLYZING]"/>
    <property type="match status" value="1"/>
</dbReference>
<dbReference type="CDD" id="cd01997">
    <property type="entry name" value="GMP_synthase_C"/>
    <property type="match status" value="1"/>
</dbReference>
<dbReference type="InterPro" id="IPR022310">
    <property type="entry name" value="NAD/GMP_synthase"/>
</dbReference>
<dbReference type="InterPro" id="IPR029062">
    <property type="entry name" value="Class_I_gatase-like"/>
</dbReference>
<dbReference type="FunFam" id="3.30.300.10:FF:000008">
    <property type="entry name" value="GMP synthase [glutamine-hydrolyzing]"/>
    <property type="match status" value="1"/>
</dbReference>
<organism evidence="13 14">
    <name type="scientific">Artemia franciscana</name>
    <name type="common">Brine shrimp</name>
    <name type="synonym">Artemia sanfranciscana</name>
    <dbReference type="NCBI Taxonomy" id="6661"/>
    <lineage>
        <taxon>Eukaryota</taxon>
        <taxon>Metazoa</taxon>
        <taxon>Ecdysozoa</taxon>
        <taxon>Arthropoda</taxon>
        <taxon>Crustacea</taxon>
        <taxon>Branchiopoda</taxon>
        <taxon>Anostraca</taxon>
        <taxon>Artemiidae</taxon>
        <taxon>Artemia</taxon>
    </lineage>
</organism>
<reference evidence="13" key="1">
    <citation type="submission" date="2023-07" db="EMBL/GenBank/DDBJ databases">
        <title>Chromosome-level genome assembly of Artemia franciscana.</title>
        <authorList>
            <person name="Jo E."/>
        </authorList>
    </citation>
    <scope>NUCLEOTIDE SEQUENCE</scope>
    <source>
        <tissue evidence="13">Whole body</tissue>
    </source>
</reference>
<name>A0AA88L2X0_ARTSF</name>
<keyword evidence="7 11" id="KW-0658">Purine biosynthesis</keyword>
<dbReference type="GO" id="GO:0003921">
    <property type="term" value="F:GMP synthase activity"/>
    <property type="evidence" value="ECO:0007669"/>
    <property type="project" value="InterPro"/>
</dbReference>
<dbReference type="InterPro" id="IPR017926">
    <property type="entry name" value="GATASE"/>
</dbReference>
<dbReference type="AlphaFoldDB" id="A0AA88L2X0"/>
<keyword evidence="6 11" id="KW-0332">GMP biosynthesis</keyword>
<dbReference type="Pfam" id="PF00958">
    <property type="entry name" value="GMP_synt_C"/>
    <property type="match status" value="1"/>
</dbReference>
<evidence type="ECO:0000256" key="9">
    <source>
        <dbReference type="ARBA" id="ARBA00022962"/>
    </source>
</evidence>
<evidence type="ECO:0000256" key="4">
    <source>
        <dbReference type="ARBA" id="ARBA00022598"/>
    </source>
</evidence>
<dbReference type="Gene3D" id="3.30.300.10">
    <property type="match status" value="1"/>
</dbReference>
<evidence type="ECO:0000256" key="6">
    <source>
        <dbReference type="ARBA" id="ARBA00022749"/>
    </source>
</evidence>
<dbReference type="PANTHER" id="PTHR11922">
    <property type="entry name" value="GMP SYNTHASE-RELATED"/>
    <property type="match status" value="1"/>
</dbReference>
<feature type="binding site" evidence="11">
    <location>
        <begin position="138"/>
        <end position="144"/>
    </location>
    <ligand>
        <name>ATP</name>
        <dbReference type="ChEBI" id="CHEBI:30616"/>
    </ligand>
</feature>
<sequence length="471" mass="52423">MQIINKEFGGTVVKKNVREDGQFTVDIDPKALLFKGLSNVQNVLLTHGDSVEEVADSFSIIAQSGSIVAGIGNEKLRIYGLQFHPEVDLTDCGKHIFKNFLYDISGVRPVYTMRNREEYCIAEIRKAVGNMKVLVLLSGGVDSTVCAALLTRALGPDQLVPIHIDNGFLRKSEVNLVERSLLKLGLSVKVIRAAPAFYEGVTDIVIHTRDSRDKLPRKVLSRPLCQTVNPEEKRKIIGDTFMRVANDVMGDLNLRQEEILIAQGTLRPDLIESASSLASGHADAIKTHHNDSELVRELRIQGKVVEPLKDFHKDEVRLLGKDLGLAEEYVMRHPFPGPGLAIRVICAEDPYIERDFVETQLMAKLITEYAIMVQKILSQSGCMSRIAQMPIVMIPIHFDRDPISRLPSCQRSIVIRTFITNDFMTGVPAIPGKDLPLEVVNQMVAEIANVRGVSRVLYDLTAKPPGTTEWE</sequence>
<dbReference type="GO" id="GO:0005524">
    <property type="term" value="F:ATP binding"/>
    <property type="evidence" value="ECO:0007669"/>
    <property type="project" value="UniProtKB-UniRule"/>
</dbReference>
<comment type="caution">
    <text evidence="13">The sequence shown here is derived from an EMBL/GenBank/DDBJ whole genome shotgun (WGS) entry which is preliminary data.</text>
</comment>
<evidence type="ECO:0000256" key="10">
    <source>
        <dbReference type="ARBA" id="ARBA00031356"/>
    </source>
</evidence>
<dbReference type="SUPFAM" id="SSF52402">
    <property type="entry name" value="Adenine nucleotide alpha hydrolases-like"/>
    <property type="match status" value="1"/>
</dbReference>
<dbReference type="FunFam" id="3.40.50.620:FF:000044">
    <property type="entry name" value="GMP synthase [glutamine-hydrolyzing]"/>
    <property type="match status" value="1"/>
</dbReference>
<evidence type="ECO:0000259" key="12">
    <source>
        <dbReference type="PROSITE" id="PS51553"/>
    </source>
</evidence>
<proteinExistence type="predicted"/>
<dbReference type="PROSITE" id="PS51553">
    <property type="entry name" value="GMPS_ATP_PPASE"/>
    <property type="match status" value="1"/>
</dbReference>
<evidence type="ECO:0000256" key="11">
    <source>
        <dbReference type="PROSITE-ProRule" id="PRU00886"/>
    </source>
</evidence>
<keyword evidence="9" id="KW-0315">Glutamine amidotransferase</keyword>
<dbReference type="SUPFAM" id="SSF52317">
    <property type="entry name" value="Class I glutamine amidotransferase-like"/>
    <property type="match status" value="1"/>
</dbReference>
<dbReference type="InterPro" id="IPR001674">
    <property type="entry name" value="GMP_synth_C"/>
</dbReference>